<evidence type="ECO:0000313" key="6">
    <source>
        <dbReference type="EMBL" id="KAG8049394.1"/>
    </source>
</evidence>
<evidence type="ECO:0000259" key="5">
    <source>
        <dbReference type="SMART" id="SM00499"/>
    </source>
</evidence>
<dbReference type="SMART" id="SM00499">
    <property type="entry name" value="AAI"/>
    <property type="match status" value="1"/>
</dbReference>
<evidence type="ECO:0000256" key="4">
    <source>
        <dbReference type="SAM" id="SignalP"/>
    </source>
</evidence>
<comment type="subcellular location">
    <subcellularLocation>
        <location evidence="3">Vacuole</location>
        <location evidence="3">Aleurone grain</location>
    </subcellularLocation>
</comment>
<reference evidence="6" key="1">
    <citation type="journal article" date="2021" name="bioRxiv">
        <title>Whole Genome Assembly and Annotation of Northern Wild Rice, Zizania palustris L., Supports a Whole Genome Duplication in the Zizania Genus.</title>
        <authorList>
            <person name="Haas M."/>
            <person name="Kono T."/>
            <person name="Macchietto M."/>
            <person name="Millas R."/>
            <person name="McGilp L."/>
            <person name="Shao M."/>
            <person name="Duquette J."/>
            <person name="Hirsch C.N."/>
            <person name="Kimball J."/>
        </authorList>
    </citation>
    <scope>NUCLEOTIDE SEQUENCE</scope>
    <source>
        <tissue evidence="6">Fresh leaf tissue</tissue>
    </source>
</reference>
<dbReference type="CDD" id="cd00261">
    <property type="entry name" value="AAI_SS"/>
    <property type="match status" value="1"/>
</dbReference>
<dbReference type="Proteomes" id="UP000729402">
    <property type="component" value="Unassembled WGS sequence"/>
</dbReference>
<feature type="chain" id="PRO_5035230769" description="Bifunctional inhibitor/plant lipid transfer protein/seed storage helical domain-containing protein" evidence="4">
    <location>
        <begin position="26"/>
        <end position="152"/>
    </location>
</feature>
<evidence type="ECO:0000256" key="2">
    <source>
        <dbReference type="ARBA" id="ARBA00023742"/>
    </source>
</evidence>
<reference evidence="6" key="2">
    <citation type="submission" date="2021-02" db="EMBL/GenBank/DDBJ databases">
        <authorList>
            <person name="Kimball J.A."/>
            <person name="Haas M.W."/>
            <person name="Macchietto M."/>
            <person name="Kono T."/>
            <person name="Duquette J."/>
            <person name="Shao M."/>
        </authorList>
    </citation>
    <scope>NUCLEOTIDE SEQUENCE</scope>
    <source>
        <tissue evidence="6">Fresh leaf tissue</tissue>
    </source>
</reference>
<name>A0A8J5RNG6_ZIZPA</name>
<sequence>MLHRVAMKQMVAALFLLGLLALAFAQYDGEEEQKQYCRQEELQTMESCKDYLENKCTASSMPITWPWKRRMSSCQQLRHSCCQQLAQMSPPCRCKAICRAFQQIQGDLLGHGSQAQQGQLQTAKAREMAMNLPSICNMYPSYCDIPPTGACY</sequence>
<dbReference type="Pfam" id="PF13016">
    <property type="entry name" value="Gliadin"/>
    <property type="match status" value="1"/>
</dbReference>
<keyword evidence="1" id="KW-0926">Vacuole</keyword>
<dbReference type="OrthoDB" id="675647at2759"/>
<protein>
    <recommendedName>
        <fullName evidence="5">Bifunctional inhibitor/plant lipid transfer protein/seed storage helical domain-containing protein</fullName>
    </recommendedName>
</protein>
<dbReference type="GO" id="GO:0045735">
    <property type="term" value="F:nutrient reservoir activity"/>
    <property type="evidence" value="ECO:0007669"/>
    <property type="project" value="InterPro"/>
</dbReference>
<feature type="signal peptide" evidence="4">
    <location>
        <begin position="1"/>
        <end position="25"/>
    </location>
</feature>
<dbReference type="PANTHER" id="PTHR33454">
    <property type="entry name" value="PROLAMIN PPROL 14P"/>
    <property type="match status" value="1"/>
</dbReference>
<dbReference type="InterPro" id="IPR001954">
    <property type="entry name" value="Glia_glutenin"/>
</dbReference>
<dbReference type="InterPro" id="IPR016140">
    <property type="entry name" value="Bifunc_inhib/LTP/seed_store"/>
</dbReference>
<organism evidence="6 7">
    <name type="scientific">Zizania palustris</name>
    <name type="common">Northern wild rice</name>
    <dbReference type="NCBI Taxonomy" id="103762"/>
    <lineage>
        <taxon>Eukaryota</taxon>
        <taxon>Viridiplantae</taxon>
        <taxon>Streptophyta</taxon>
        <taxon>Embryophyta</taxon>
        <taxon>Tracheophyta</taxon>
        <taxon>Spermatophyta</taxon>
        <taxon>Magnoliopsida</taxon>
        <taxon>Liliopsida</taxon>
        <taxon>Poales</taxon>
        <taxon>Poaceae</taxon>
        <taxon>BOP clade</taxon>
        <taxon>Oryzoideae</taxon>
        <taxon>Oryzeae</taxon>
        <taxon>Zizaniinae</taxon>
        <taxon>Zizania</taxon>
    </lineage>
</organism>
<evidence type="ECO:0000256" key="3">
    <source>
        <dbReference type="ARBA" id="ARBA00023770"/>
    </source>
</evidence>
<keyword evidence="7" id="KW-1185">Reference proteome</keyword>
<gene>
    <name evidence="6" type="ORF">GUJ93_ZPchr0009g423</name>
</gene>
<feature type="domain" description="Bifunctional inhibitor/plant lipid transfer protein/seed storage helical" evidence="5">
    <location>
        <begin position="48"/>
        <end position="143"/>
    </location>
</feature>
<comment type="function">
    <text evidence="2">Seed storage protein; serves as a source of nitrogen, carbon and sulfur for the young developing seedling.</text>
</comment>
<evidence type="ECO:0000313" key="7">
    <source>
        <dbReference type="Proteomes" id="UP000729402"/>
    </source>
</evidence>
<dbReference type="GO" id="GO:0033095">
    <property type="term" value="C:aleurone grain"/>
    <property type="evidence" value="ECO:0007669"/>
    <property type="project" value="UniProtKB-SubCell"/>
</dbReference>
<keyword evidence="4" id="KW-0732">Signal</keyword>
<proteinExistence type="predicted"/>
<accession>A0A8J5RNG6</accession>
<dbReference type="PANTHER" id="PTHR33454:SF10">
    <property type="entry name" value="PUROINDOLINE-B"/>
    <property type="match status" value="1"/>
</dbReference>
<comment type="caution">
    <text evidence="6">The sequence shown here is derived from an EMBL/GenBank/DDBJ whole genome shotgun (WGS) entry which is preliminary data.</text>
</comment>
<dbReference type="AlphaFoldDB" id="A0A8J5RNG6"/>
<evidence type="ECO:0000256" key="1">
    <source>
        <dbReference type="ARBA" id="ARBA00022554"/>
    </source>
</evidence>
<dbReference type="EMBL" id="JAAALK010000289">
    <property type="protein sequence ID" value="KAG8049394.1"/>
    <property type="molecule type" value="Genomic_DNA"/>
</dbReference>